<dbReference type="Proteomes" id="UP000264217">
    <property type="component" value="Unassembled WGS sequence"/>
</dbReference>
<evidence type="ECO:0000256" key="6">
    <source>
        <dbReference type="ARBA" id="ARBA00022840"/>
    </source>
</evidence>
<dbReference type="InterPro" id="IPR036640">
    <property type="entry name" value="ABC1_TM_sf"/>
</dbReference>
<feature type="domain" description="ABC transmembrane type-1" evidence="11">
    <location>
        <begin position="16"/>
        <end position="305"/>
    </location>
</feature>
<dbReference type="InterPro" id="IPR003439">
    <property type="entry name" value="ABC_transporter-like_ATP-bd"/>
</dbReference>
<proteinExistence type="predicted"/>
<dbReference type="InterPro" id="IPR017871">
    <property type="entry name" value="ABC_transporter-like_CS"/>
</dbReference>
<evidence type="ECO:0000256" key="2">
    <source>
        <dbReference type="ARBA" id="ARBA00022448"/>
    </source>
</evidence>
<protein>
    <submittedName>
        <fullName evidence="12">ABC transporter ATP-binding protein</fullName>
    </submittedName>
</protein>
<dbReference type="AlphaFoldDB" id="A0A372P0A9"/>
<keyword evidence="3" id="KW-1003">Cell membrane</keyword>
<keyword evidence="6 12" id="KW-0067">ATP-binding</keyword>
<gene>
    <name evidence="12" type="ORF">D0C36_09400</name>
</gene>
<comment type="caution">
    <text evidence="12">The sequence shown here is derived from an EMBL/GenBank/DDBJ whole genome shotgun (WGS) entry which is preliminary data.</text>
</comment>
<dbReference type="Pfam" id="PF00664">
    <property type="entry name" value="ABC_membrane"/>
    <property type="match status" value="1"/>
</dbReference>
<evidence type="ECO:0000256" key="1">
    <source>
        <dbReference type="ARBA" id="ARBA00004651"/>
    </source>
</evidence>
<dbReference type="Gene3D" id="3.40.50.300">
    <property type="entry name" value="P-loop containing nucleotide triphosphate hydrolases"/>
    <property type="match status" value="1"/>
</dbReference>
<dbReference type="SUPFAM" id="SSF90123">
    <property type="entry name" value="ABC transporter transmembrane region"/>
    <property type="match status" value="1"/>
</dbReference>
<dbReference type="RefSeq" id="WP_117391262.1">
    <property type="nucleotide sequence ID" value="NZ_QWDC01000001.1"/>
</dbReference>
<evidence type="ECO:0000313" key="13">
    <source>
        <dbReference type="Proteomes" id="UP000264217"/>
    </source>
</evidence>
<dbReference type="PROSITE" id="PS50929">
    <property type="entry name" value="ABC_TM1F"/>
    <property type="match status" value="1"/>
</dbReference>
<dbReference type="GO" id="GO:0005524">
    <property type="term" value="F:ATP binding"/>
    <property type="evidence" value="ECO:0007669"/>
    <property type="project" value="UniProtKB-KW"/>
</dbReference>
<dbReference type="InterPro" id="IPR027417">
    <property type="entry name" value="P-loop_NTPase"/>
</dbReference>
<dbReference type="EMBL" id="QWDC01000001">
    <property type="protein sequence ID" value="RFZ95712.1"/>
    <property type="molecule type" value="Genomic_DNA"/>
</dbReference>
<evidence type="ECO:0000256" key="3">
    <source>
        <dbReference type="ARBA" id="ARBA00022475"/>
    </source>
</evidence>
<dbReference type="Pfam" id="PF00005">
    <property type="entry name" value="ABC_tran"/>
    <property type="match status" value="1"/>
</dbReference>
<feature type="transmembrane region" description="Helical" evidence="9">
    <location>
        <begin position="160"/>
        <end position="180"/>
    </location>
</feature>
<accession>A0A372P0A9</accession>
<evidence type="ECO:0000256" key="7">
    <source>
        <dbReference type="ARBA" id="ARBA00022989"/>
    </source>
</evidence>
<dbReference type="InterPro" id="IPR039421">
    <property type="entry name" value="Type_1_exporter"/>
</dbReference>
<dbReference type="PROSITE" id="PS00211">
    <property type="entry name" value="ABC_TRANSPORTER_1"/>
    <property type="match status" value="1"/>
</dbReference>
<dbReference type="InterPro" id="IPR003593">
    <property type="entry name" value="AAA+_ATPase"/>
</dbReference>
<evidence type="ECO:0000256" key="9">
    <source>
        <dbReference type="SAM" id="Phobius"/>
    </source>
</evidence>
<keyword evidence="8 9" id="KW-0472">Membrane</keyword>
<dbReference type="GO" id="GO:0016887">
    <property type="term" value="F:ATP hydrolysis activity"/>
    <property type="evidence" value="ECO:0007669"/>
    <property type="project" value="InterPro"/>
</dbReference>
<dbReference type="GO" id="GO:0005886">
    <property type="term" value="C:plasma membrane"/>
    <property type="evidence" value="ECO:0007669"/>
    <property type="project" value="UniProtKB-SubCell"/>
</dbReference>
<feature type="domain" description="ABC transporter" evidence="10">
    <location>
        <begin position="337"/>
        <end position="574"/>
    </location>
</feature>
<dbReference type="SUPFAM" id="SSF52540">
    <property type="entry name" value="P-loop containing nucleoside triphosphate hydrolases"/>
    <property type="match status" value="1"/>
</dbReference>
<reference evidence="12 13" key="1">
    <citation type="submission" date="2018-08" db="EMBL/GenBank/DDBJ databases">
        <title>Mucilaginibacter sp. MYSH2.</title>
        <authorList>
            <person name="Seo T."/>
        </authorList>
    </citation>
    <scope>NUCLEOTIDE SEQUENCE [LARGE SCALE GENOMIC DNA]</scope>
    <source>
        <strain evidence="12 13">MYSH2</strain>
    </source>
</reference>
<dbReference type="OrthoDB" id="9760358at2"/>
<dbReference type="InterPro" id="IPR011527">
    <property type="entry name" value="ABC1_TM_dom"/>
</dbReference>
<dbReference type="PANTHER" id="PTHR43394">
    <property type="entry name" value="ATP-DEPENDENT PERMEASE MDL1, MITOCHONDRIAL"/>
    <property type="match status" value="1"/>
</dbReference>
<name>A0A372P0A9_9SPHI</name>
<dbReference type="Gene3D" id="1.20.1560.10">
    <property type="entry name" value="ABC transporter type 1, transmembrane domain"/>
    <property type="match status" value="1"/>
</dbReference>
<keyword evidence="4 9" id="KW-0812">Transmembrane</keyword>
<evidence type="ECO:0000259" key="11">
    <source>
        <dbReference type="PROSITE" id="PS50929"/>
    </source>
</evidence>
<organism evidence="12 13">
    <name type="scientific">Mucilaginibacter conchicola</name>
    <dbReference type="NCBI Taxonomy" id="2303333"/>
    <lineage>
        <taxon>Bacteria</taxon>
        <taxon>Pseudomonadati</taxon>
        <taxon>Bacteroidota</taxon>
        <taxon>Sphingobacteriia</taxon>
        <taxon>Sphingobacteriales</taxon>
        <taxon>Sphingobacteriaceae</taxon>
        <taxon>Mucilaginibacter</taxon>
    </lineage>
</organism>
<keyword evidence="5" id="KW-0547">Nucleotide-binding</keyword>
<evidence type="ECO:0000256" key="4">
    <source>
        <dbReference type="ARBA" id="ARBA00022692"/>
    </source>
</evidence>
<dbReference type="GO" id="GO:0015421">
    <property type="term" value="F:ABC-type oligopeptide transporter activity"/>
    <property type="evidence" value="ECO:0007669"/>
    <property type="project" value="TreeGrafter"/>
</dbReference>
<keyword evidence="2" id="KW-0813">Transport</keyword>
<keyword evidence="7 9" id="KW-1133">Transmembrane helix</keyword>
<evidence type="ECO:0000256" key="5">
    <source>
        <dbReference type="ARBA" id="ARBA00022741"/>
    </source>
</evidence>
<keyword evidence="13" id="KW-1185">Reference proteome</keyword>
<dbReference type="CDD" id="cd07346">
    <property type="entry name" value="ABC_6TM_exporters"/>
    <property type="match status" value="1"/>
</dbReference>
<feature type="transmembrane region" description="Helical" evidence="9">
    <location>
        <begin position="133"/>
        <end position="154"/>
    </location>
</feature>
<evidence type="ECO:0000256" key="8">
    <source>
        <dbReference type="ARBA" id="ARBA00023136"/>
    </source>
</evidence>
<dbReference type="PROSITE" id="PS50893">
    <property type="entry name" value="ABC_TRANSPORTER_2"/>
    <property type="match status" value="1"/>
</dbReference>
<evidence type="ECO:0000313" key="12">
    <source>
        <dbReference type="EMBL" id="RFZ95712.1"/>
    </source>
</evidence>
<feature type="transmembrane region" description="Helical" evidence="9">
    <location>
        <begin position="12"/>
        <end position="35"/>
    </location>
</feature>
<dbReference type="PANTHER" id="PTHR43394:SF1">
    <property type="entry name" value="ATP-BINDING CASSETTE SUB-FAMILY B MEMBER 10, MITOCHONDRIAL"/>
    <property type="match status" value="1"/>
</dbReference>
<comment type="subcellular location">
    <subcellularLocation>
        <location evidence="1">Cell membrane</location>
        <topology evidence="1">Multi-pass membrane protein</topology>
    </subcellularLocation>
</comment>
<evidence type="ECO:0000259" key="10">
    <source>
        <dbReference type="PROSITE" id="PS50893"/>
    </source>
</evidence>
<dbReference type="SMART" id="SM00382">
    <property type="entry name" value="AAA"/>
    <property type="match status" value="1"/>
</dbReference>
<feature type="transmembrane region" description="Helical" evidence="9">
    <location>
        <begin position="55"/>
        <end position="76"/>
    </location>
</feature>
<sequence length="584" mass="65628">MNILISYLKKHRWIVVLALFLAAMNIGFSLLDPYITGHIVDNVIEKHGSLKESEYLNRVLMYIGLAIGVAMVSRIAKNFQDYFTNIITQKVGAEMYADGLRHSLELPYQVFEDQRSGETLGILQKVRLDCEKFITQFISILFVSIIGMVFVMVYSVSISYQVLLVYLAAIPIISFVSMAMSRRIKRIQKNIVAETTALAGSTTESLRNIELIKSLGLAKQEIARLNTTTYKILDLELKKVKYVRSMSFVQGTTVNLVRSAMVVVLLMLIFRGNISAGQYFTFLFYSFFLFNPLQELGNVILSWREAEVSLGNFKKILSTPIDKKPEKPVLLEKVHKLTFDDVSFQHLTANRKALTHISFKVNTGETIAFVGPSGSGKTTLVKLLVGLYQPGEGDVLYNDIASKEIDLDQLREKIGFVTQDTQLFSGTIRENLLFVRPDATDEECLQVLQRAACQTLMARADKGLDTVIGEGGVKVSGGEKQRLSIARALLRRPDILVFDEATSSLDSITEEEITHTIRDVSVLNDHITILIAHRLSTIMHADCIYVLEKGNIVEAGKHHDLIDQKGLYYAMWRQQIGEKHTVDA</sequence>
<dbReference type="FunFam" id="3.40.50.300:FF:000221">
    <property type="entry name" value="Multidrug ABC transporter ATP-binding protein"/>
    <property type="match status" value="1"/>
</dbReference>